<feature type="signal peptide" evidence="2">
    <location>
        <begin position="1"/>
        <end position="28"/>
    </location>
</feature>
<reference evidence="3 4" key="1">
    <citation type="submission" date="2019-02" db="EMBL/GenBank/DDBJ databases">
        <title>Deep-cultivation of Planctomycetes and their phenomic and genomic characterization uncovers novel biology.</title>
        <authorList>
            <person name="Wiegand S."/>
            <person name="Jogler M."/>
            <person name="Boedeker C."/>
            <person name="Pinto D."/>
            <person name="Vollmers J."/>
            <person name="Rivas-Marin E."/>
            <person name="Kohn T."/>
            <person name="Peeters S.H."/>
            <person name="Heuer A."/>
            <person name="Rast P."/>
            <person name="Oberbeckmann S."/>
            <person name="Bunk B."/>
            <person name="Jeske O."/>
            <person name="Meyerdierks A."/>
            <person name="Storesund J.E."/>
            <person name="Kallscheuer N."/>
            <person name="Luecker S."/>
            <person name="Lage O.M."/>
            <person name="Pohl T."/>
            <person name="Merkel B.J."/>
            <person name="Hornburger P."/>
            <person name="Mueller R.-W."/>
            <person name="Bruemmer F."/>
            <person name="Labrenz M."/>
            <person name="Spormann A.M."/>
            <person name="Op den Camp H."/>
            <person name="Overmann J."/>
            <person name="Amann R."/>
            <person name="Jetten M.S.M."/>
            <person name="Mascher T."/>
            <person name="Medema M.H."/>
            <person name="Devos D.P."/>
            <person name="Kaster A.-K."/>
            <person name="Ovreas L."/>
            <person name="Rohde M."/>
            <person name="Galperin M.Y."/>
            <person name="Jogler C."/>
        </authorList>
    </citation>
    <scope>NUCLEOTIDE SEQUENCE [LARGE SCALE GENOMIC DNA]</scope>
    <source>
        <strain evidence="3 4">V6</strain>
    </source>
</reference>
<protein>
    <recommendedName>
        <fullName evidence="5">DUF4384 domain-containing protein</fullName>
    </recommendedName>
</protein>
<dbReference type="AlphaFoldDB" id="A0A517WEH4"/>
<feature type="region of interest" description="Disordered" evidence="1">
    <location>
        <begin position="30"/>
        <end position="83"/>
    </location>
</feature>
<evidence type="ECO:0000256" key="2">
    <source>
        <dbReference type="SAM" id="SignalP"/>
    </source>
</evidence>
<feature type="compositionally biased region" description="Basic and acidic residues" evidence="1">
    <location>
        <begin position="59"/>
        <end position="73"/>
    </location>
</feature>
<gene>
    <name evidence="3" type="ORF">V6x_33780</name>
</gene>
<dbReference type="Proteomes" id="UP000320722">
    <property type="component" value="Chromosome"/>
</dbReference>
<name>A0A517WEH4_9PLAN</name>
<evidence type="ECO:0008006" key="5">
    <source>
        <dbReference type="Google" id="ProtNLM"/>
    </source>
</evidence>
<dbReference type="RefSeq" id="WP_145041498.1">
    <property type="nucleotide sequence ID" value="NZ_CP036347.1"/>
</dbReference>
<proteinExistence type="predicted"/>
<dbReference type="EMBL" id="CP036347">
    <property type="protein sequence ID" value="QDU03656.1"/>
    <property type="molecule type" value="Genomic_DNA"/>
</dbReference>
<evidence type="ECO:0000313" key="3">
    <source>
        <dbReference type="EMBL" id="QDU03656.1"/>
    </source>
</evidence>
<evidence type="ECO:0000313" key="4">
    <source>
        <dbReference type="Proteomes" id="UP000320722"/>
    </source>
</evidence>
<organism evidence="3 4">
    <name type="scientific">Gimesia chilikensis</name>
    <dbReference type="NCBI Taxonomy" id="2605989"/>
    <lineage>
        <taxon>Bacteria</taxon>
        <taxon>Pseudomonadati</taxon>
        <taxon>Planctomycetota</taxon>
        <taxon>Planctomycetia</taxon>
        <taxon>Planctomycetales</taxon>
        <taxon>Planctomycetaceae</taxon>
        <taxon>Gimesia</taxon>
    </lineage>
</organism>
<feature type="chain" id="PRO_5022115151" description="DUF4384 domain-containing protein" evidence="2">
    <location>
        <begin position="29"/>
        <end position="571"/>
    </location>
</feature>
<accession>A0A517WEH4</accession>
<feature type="compositionally biased region" description="Low complexity" evidence="1">
    <location>
        <begin position="48"/>
        <end position="58"/>
    </location>
</feature>
<keyword evidence="2" id="KW-0732">Signal</keyword>
<evidence type="ECO:0000256" key="1">
    <source>
        <dbReference type="SAM" id="MobiDB-lite"/>
    </source>
</evidence>
<sequence precursor="true">MRWFNVFIFGCCLTLIGMFCLPTENAHGAQAESTTSEQPETEPDSEPNSEPASEPESQPESKQKAEPESKPEPKPTAQPDTRHISLRPYRVRIELAFAPDCRLTDFDRRQIFTRLPQIIERSAGEKWNLTALKPGDNTAGISGNAWLTLPTSAGLNRLSAAQVLQQYPTQDFDKLFLLTVESAGIGYQIAGREFDVDSQQLGPLVEQTTYARPFLAETSFQILRDLFSAVVTIEAVEGDQAIVSEQGSQYLTPDPAIGTLRKRDFFVPFFRYLNRDREVKDIQMIPWTYLILEEVDRKHARCSISSGLRGILSSSRRRVEMQAIRVVPRFPKTELALVPRGTSTQSYAGMRVQISPLNPQEVRQLQVAAQKESEETGKKVSFEKEYITEELLTNREGTITVKADPSDPLIWLYVRSGKALVANVPYIPGIAPRTAIQVPDDRIRLGVEGELAVLNGELIEEVASLSMQMSRIRSWAKKNDWKKVDGGIRELESGISPRQIFQDKLTVIRVTATEAAQEQRNRAAESRIATLCREAETRINRFLDPTGIIDFKAEIKDLRDLQEQERPKRRR</sequence>